<proteinExistence type="predicted"/>
<dbReference type="EMBL" id="AGCA01000235">
    <property type="protein sequence ID" value="EGY29125.1"/>
    <property type="molecule type" value="Genomic_DNA"/>
</dbReference>
<evidence type="ECO:0000313" key="1">
    <source>
        <dbReference type="EMBL" id="EGY29125.1"/>
    </source>
</evidence>
<organism evidence="1 2">
    <name type="scientific">Candidatus Regiella insecticola 5.15</name>
    <dbReference type="NCBI Taxonomy" id="1005043"/>
    <lineage>
        <taxon>Bacteria</taxon>
        <taxon>Pseudomonadati</taxon>
        <taxon>Pseudomonadota</taxon>
        <taxon>Gammaproteobacteria</taxon>
        <taxon>Enterobacterales</taxon>
        <taxon>Enterobacteriaceae</taxon>
        <taxon>aphid secondary symbionts</taxon>
        <taxon>Candidatus Regiella</taxon>
    </lineage>
</organism>
<gene>
    <name evidence="1" type="ORF">Rin_00009070</name>
</gene>
<protein>
    <submittedName>
        <fullName evidence="1">Uncharacterized protein</fullName>
    </submittedName>
</protein>
<reference evidence="1 2" key="1">
    <citation type="journal article" date="2012" name="Genome Res.">
        <title>Genomic basis of endosymbiont-conferred protection against an insect parasitoid.</title>
        <authorList>
            <person name="Hansen A.K."/>
            <person name="Vorburger C."/>
            <person name="Moran N.A."/>
        </authorList>
    </citation>
    <scope>NUCLEOTIDE SEQUENCE [LARGE SCALE GENOMIC DNA]</scope>
    <source>
        <strain evidence="2">R5.15</strain>
    </source>
</reference>
<accession>G2GYP7</accession>
<dbReference type="AlphaFoldDB" id="G2GYP7"/>
<name>G2GYP7_9ENTR</name>
<comment type="caution">
    <text evidence="1">The sequence shown here is derived from an EMBL/GenBank/DDBJ whole genome shotgun (WGS) entry which is preliminary data.</text>
</comment>
<evidence type="ECO:0000313" key="2">
    <source>
        <dbReference type="Proteomes" id="UP000004116"/>
    </source>
</evidence>
<dbReference type="Proteomes" id="UP000004116">
    <property type="component" value="Unassembled WGS sequence"/>
</dbReference>
<sequence length="75" mass="8733">MRGRTRRAIPGRCSFSSSGFLNPLENFLLLANTGSNKARMLIHVRVFVKKQRRCFDPFFMLKKVLNSLLDFVHFT</sequence>
<keyword evidence="2" id="KW-1185">Reference proteome</keyword>